<dbReference type="EMBL" id="FNNQ01000014">
    <property type="protein sequence ID" value="SDX31986.1"/>
    <property type="molecule type" value="Genomic_DNA"/>
</dbReference>
<evidence type="ECO:0000313" key="1">
    <source>
        <dbReference type="EMBL" id="SDX31986.1"/>
    </source>
</evidence>
<reference evidence="1 2" key="1">
    <citation type="submission" date="2016-10" db="EMBL/GenBank/DDBJ databases">
        <authorList>
            <person name="de Groot N.N."/>
        </authorList>
    </citation>
    <scope>NUCLEOTIDE SEQUENCE [LARGE SCALE GENOMIC DNA]</scope>
    <source>
        <strain evidence="1 2">DSM 45610</strain>
    </source>
</reference>
<dbReference type="AlphaFoldDB" id="A0A1H3AQM4"/>
<gene>
    <name evidence="1" type="ORF">SAMN05444487_11419</name>
</gene>
<name>A0A1H3AQM4_9BACL</name>
<proteinExistence type="predicted"/>
<dbReference type="RefSeq" id="WP_091741784.1">
    <property type="nucleotide sequence ID" value="NZ_FNNQ01000014.1"/>
</dbReference>
<evidence type="ECO:0000313" key="2">
    <source>
        <dbReference type="Proteomes" id="UP000198534"/>
    </source>
</evidence>
<dbReference type="OrthoDB" id="1488843at2"/>
<organism evidence="1 2">
    <name type="scientific">Marininema mesophilum</name>
    <dbReference type="NCBI Taxonomy" id="1048340"/>
    <lineage>
        <taxon>Bacteria</taxon>
        <taxon>Bacillati</taxon>
        <taxon>Bacillota</taxon>
        <taxon>Bacilli</taxon>
        <taxon>Bacillales</taxon>
        <taxon>Thermoactinomycetaceae</taxon>
        <taxon>Marininema</taxon>
    </lineage>
</organism>
<accession>A0A1H3AQM4</accession>
<sequence>MLQFAIPNRPFASEPITGLMTPDGIFEVSLGKQIINIHLINSGIAVNQVQVYIESISDPGIVITAHTHDIAYADSEVSHLFSWEADFSAAAPGKHMVSFIVVTASGHQRIIKKIFVTKMNFNPSNLSFSVTTPEAVFDVAFKEMIGPQDITCSNKKIDIACYSDRKPLLDVLNVVGELQSCDCQSNNLLNYLCKGVRVTNNPHFSLCARQLLIGKIKAQVQPTPAYKGQYGDLPFQDPWWKVVLAIVAFVLLVAAAIAEAVDGSGDLTAGGGGTHDLPSNSGGECCTPAAQNGGDSKIAAGLVAAAATVATIAGASDARDPFRKGQDHTAPATGTELTLAETLDLSFSYPEEIVPGKAFKVKADWQYQRDTTEGIYEHKDTETNANIHILSSYDINAPNTVHPDEPFIIKAQFYNANNNLFVGNQLFVQCFFVGPSGEWRSIVLQDNGLAKDEEANDGTYTGVGYFSTDEPMGRWKYLVVAQDVNHATPDMKPEDAAQIVGGMLLTNQLSFTFGGGDCPINFDGEVNVG</sequence>
<keyword evidence="2" id="KW-1185">Reference proteome</keyword>
<protein>
    <submittedName>
        <fullName evidence="1">Uncharacterized protein</fullName>
    </submittedName>
</protein>
<dbReference type="Proteomes" id="UP000198534">
    <property type="component" value="Unassembled WGS sequence"/>
</dbReference>